<keyword evidence="1" id="KW-0677">Repeat</keyword>
<accession>A0A0A8L8Y3</accession>
<evidence type="ECO:0000256" key="3">
    <source>
        <dbReference type="PROSITE-ProRule" id="PRU00176"/>
    </source>
</evidence>
<reference evidence="6 7" key="1">
    <citation type="submission" date="2014-03" db="EMBL/GenBank/DDBJ databases">
        <title>The genome of Kluyveromyces dobzhanskii.</title>
        <authorList>
            <person name="Nystedt B."/>
            <person name="Astrom S."/>
        </authorList>
    </citation>
    <scope>NUCLEOTIDE SEQUENCE [LARGE SCALE GENOMIC DNA]</scope>
    <source>
        <strain evidence="6 7">CBS 2104</strain>
    </source>
</reference>
<dbReference type="Pfam" id="PF16842">
    <property type="entry name" value="RRM_occluded"/>
    <property type="match status" value="1"/>
</dbReference>
<dbReference type="Proteomes" id="UP000031516">
    <property type="component" value="Unassembled WGS sequence"/>
</dbReference>
<dbReference type="GO" id="GO:0003723">
    <property type="term" value="F:RNA binding"/>
    <property type="evidence" value="ECO:0007669"/>
    <property type="project" value="UniProtKB-UniRule"/>
</dbReference>
<evidence type="ECO:0000256" key="1">
    <source>
        <dbReference type="ARBA" id="ARBA00022737"/>
    </source>
</evidence>
<feature type="region of interest" description="Disordered" evidence="4">
    <location>
        <begin position="387"/>
        <end position="416"/>
    </location>
</feature>
<organism evidence="6 7">
    <name type="scientific">Kluyveromyces dobzhanskii CBS 2104</name>
    <dbReference type="NCBI Taxonomy" id="1427455"/>
    <lineage>
        <taxon>Eukaryota</taxon>
        <taxon>Fungi</taxon>
        <taxon>Dikarya</taxon>
        <taxon>Ascomycota</taxon>
        <taxon>Saccharomycotina</taxon>
        <taxon>Saccharomycetes</taxon>
        <taxon>Saccharomycetales</taxon>
        <taxon>Saccharomycetaceae</taxon>
        <taxon>Kluyveromyces</taxon>
    </lineage>
</organism>
<gene>
    <name evidence="6" type="ORF">KLDO_g2939</name>
</gene>
<comment type="caution">
    <text evidence="6">The sequence shown here is derived from an EMBL/GenBank/DDBJ whole genome shotgun (WGS) entry which is preliminary data.</text>
</comment>
<dbReference type="InterPro" id="IPR031766">
    <property type="entry name" value="RRM_occluded"/>
</dbReference>
<evidence type="ECO:0000256" key="4">
    <source>
        <dbReference type="SAM" id="MobiDB-lite"/>
    </source>
</evidence>
<proteinExistence type="predicted"/>
<dbReference type="SUPFAM" id="SSF54928">
    <property type="entry name" value="RNA-binding domain, RBD"/>
    <property type="match status" value="3"/>
</dbReference>
<dbReference type="OrthoDB" id="360390at2759"/>
<protein>
    <submittedName>
        <fullName evidence="6">WGS project CCBQ000000000 data, contig 00014</fullName>
    </submittedName>
</protein>
<dbReference type="Pfam" id="PF00076">
    <property type="entry name" value="RRM_1"/>
    <property type="match status" value="3"/>
</dbReference>
<dbReference type="Pfam" id="PF05391">
    <property type="entry name" value="Lsm_interact"/>
    <property type="match status" value="1"/>
</dbReference>
<sequence length="431" mass="48487">MDENINKRQQEEGNILAGDATVKKAKKVHSHNREFTTVLVKNLPANYNHHKVRKYFRTCGSILQIDVTDSNDKGSKLARIEFSSYDEALTAVSRTLKKIGFNQITVGQLEDSTIWITNFPPGYDANRLRCLLSQHIDSPILSIRLPSLAFNSRRRFAYVDLTSPDIAIKAVQDLNGKEVDNYNLVAKISNVHERSKRTDDAITDGRELIIKNLSNEVTEEILSNLFKEFGEIEKQRIISRDKSSSDATTNYAFVTFKDKACAENALSINGTIVSFKPLQVSKVMRKAYLERQEVKRLLSSRRPNPNVIGIYPLSDQVTPEQLIALVTEKARIHPSDIPKVLLVSDHEGALIVADKESTVAKISLAINGFKFKNRILKCVSSSELSAHQPNESRSYGHDTKPGFVKPNKSENKVMANAKLSNDDFRKLFLSK</sequence>
<dbReference type="SMART" id="SM00360">
    <property type="entry name" value="RRM"/>
    <property type="match status" value="3"/>
</dbReference>
<dbReference type="InterPro" id="IPR000504">
    <property type="entry name" value="RRM_dom"/>
</dbReference>
<dbReference type="InterPro" id="IPR008669">
    <property type="entry name" value="LSM_interact"/>
</dbReference>
<dbReference type="EMBL" id="CCBQ010000039">
    <property type="protein sequence ID" value="CDO94682.1"/>
    <property type="molecule type" value="Genomic_DNA"/>
</dbReference>
<dbReference type="Gene3D" id="3.30.70.330">
    <property type="match status" value="4"/>
</dbReference>
<dbReference type="AlphaFoldDB" id="A0A0A8L8Y3"/>
<keyword evidence="2 3" id="KW-0694">RNA-binding</keyword>
<evidence type="ECO:0000256" key="2">
    <source>
        <dbReference type="ARBA" id="ARBA00022884"/>
    </source>
</evidence>
<evidence type="ECO:0000259" key="5">
    <source>
        <dbReference type="PROSITE" id="PS50102"/>
    </source>
</evidence>
<feature type="domain" description="RRM" evidence="5">
    <location>
        <begin position="36"/>
        <end position="111"/>
    </location>
</feature>
<dbReference type="PROSITE" id="PS50102">
    <property type="entry name" value="RRM"/>
    <property type="match status" value="3"/>
</dbReference>
<dbReference type="PANTHER" id="PTHR24012">
    <property type="entry name" value="RNA BINDING PROTEIN"/>
    <property type="match status" value="1"/>
</dbReference>
<dbReference type="InterPro" id="IPR012677">
    <property type="entry name" value="Nucleotide-bd_a/b_plait_sf"/>
</dbReference>
<evidence type="ECO:0000313" key="7">
    <source>
        <dbReference type="Proteomes" id="UP000031516"/>
    </source>
</evidence>
<feature type="domain" description="RRM" evidence="5">
    <location>
        <begin position="112"/>
        <end position="191"/>
    </location>
</feature>
<evidence type="ECO:0000313" key="6">
    <source>
        <dbReference type="EMBL" id="CDO94682.1"/>
    </source>
</evidence>
<name>A0A0A8L8Y3_9SACH</name>
<dbReference type="InterPro" id="IPR035979">
    <property type="entry name" value="RBD_domain_sf"/>
</dbReference>
<keyword evidence="7" id="KW-1185">Reference proteome</keyword>
<feature type="domain" description="RRM" evidence="5">
    <location>
        <begin position="206"/>
        <end position="285"/>
    </location>
</feature>